<feature type="region of interest" description="Disordered" evidence="1">
    <location>
        <begin position="92"/>
        <end position="147"/>
    </location>
</feature>
<feature type="compositionally biased region" description="Basic and acidic residues" evidence="1">
    <location>
        <begin position="132"/>
        <end position="147"/>
    </location>
</feature>
<evidence type="ECO:0000313" key="2">
    <source>
        <dbReference type="EMBL" id="MCF4122031.1"/>
    </source>
</evidence>
<dbReference type="RefSeq" id="WP_236089828.1">
    <property type="nucleotide sequence ID" value="NZ_JAKGSG010000036.1"/>
</dbReference>
<accession>A0AA41QG49</accession>
<organism evidence="2 3">
    <name type="scientific">Antribacter soli</name>
    <dbReference type="NCBI Taxonomy" id="2910976"/>
    <lineage>
        <taxon>Bacteria</taxon>
        <taxon>Bacillati</taxon>
        <taxon>Actinomycetota</taxon>
        <taxon>Actinomycetes</taxon>
        <taxon>Micrococcales</taxon>
        <taxon>Promicromonosporaceae</taxon>
        <taxon>Antribacter</taxon>
    </lineage>
</organism>
<dbReference type="AlphaFoldDB" id="A0AA41QG49"/>
<protein>
    <submittedName>
        <fullName evidence="2">Uncharacterized protein</fullName>
    </submittedName>
</protein>
<gene>
    <name evidence="2" type="ORF">L1785_13690</name>
</gene>
<sequence length="147" mass="16220">MCDILLFRRRGDHEPVNSDAFLYATPLALDKGKGLANEYFVDHPEHVLGHMRLQPAGSTGHILVVAPDGEPLPHRLATALTDIVTRAREHGLTATSATWNPPAADQAPGRLPQNRAQPDDEHARFPRQTPPARHEARRSVDEPRLGL</sequence>
<name>A0AA41QG49_9MICO</name>
<evidence type="ECO:0000313" key="3">
    <source>
        <dbReference type="Proteomes" id="UP001165405"/>
    </source>
</evidence>
<evidence type="ECO:0000256" key="1">
    <source>
        <dbReference type="SAM" id="MobiDB-lite"/>
    </source>
</evidence>
<dbReference type="EMBL" id="JAKGSG010000036">
    <property type="protein sequence ID" value="MCF4122031.1"/>
    <property type="molecule type" value="Genomic_DNA"/>
</dbReference>
<keyword evidence="3" id="KW-1185">Reference proteome</keyword>
<dbReference type="Proteomes" id="UP001165405">
    <property type="component" value="Unassembled WGS sequence"/>
</dbReference>
<proteinExistence type="predicted"/>
<reference evidence="2" key="1">
    <citation type="submission" date="2022-01" db="EMBL/GenBank/DDBJ databases">
        <title>Antribacter sp. nov., isolated from Guizhou of China.</title>
        <authorList>
            <person name="Chengliang C."/>
            <person name="Ya Z."/>
        </authorList>
    </citation>
    <scope>NUCLEOTIDE SEQUENCE</scope>
    <source>
        <strain evidence="2">KLBMP 9083</strain>
    </source>
</reference>
<comment type="caution">
    <text evidence="2">The sequence shown here is derived from an EMBL/GenBank/DDBJ whole genome shotgun (WGS) entry which is preliminary data.</text>
</comment>